<reference evidence="1" key="1">
    <citation type="submission" date="2019-08" db="EMBL/GenBank/DDBJ databases">
        <authorList>
            <person name="Kucharzyk K."/>
            <person name="Murdoch R.W."/>
            <person name="Higgins S."/>
            <person name="Loffler F."/>
        </authorList>
    </citation>
    <scope>NUCLEOTIDE SEQUENCE</scope>
</reference>
<protein>
    <submittedName>
        <fullName evidence="1">Uncharacterized protein</fullName>
    </submittedName>
</protein>
<proteinExistence type="predicted"/>
<accession>A0A645GUY7</accession>
<sequence length="221" mass="24734">MQRPIKGDRAAEAQLEAHVDEGLRLLLAAVEGMRDAARHRHVTQMLEQPVGRAPHMKNYGQIKAPRQLQLGAVELLLPRGIQPRHEEVKADLPNRHQALITARIRQRLLQRGEVVLRSARRVQRVNAQGVAVAPAVRHFLAGLPVAALHGRNHAMADPGGARIGAHRVGMRLPAMMDKFVQMTVRVDPERRGRNGQHARDDAAEFCVPPARQPRPRRWFAV</sequence>
<dbReference type="EMBL" id="VSSQ01081048">
    <property type="protein sequence ID" value="MPN30066.1"/>
    <property type="molecule type" value="Genomic_DNA"/>
</dbReference>
<gene>
    <name evidence="1" type="ORF">SDC9_177523</name>
</gene>
<comment type="caution">
    <text evidence="1">The sequence shown here is derived from an EMBL/GenBank/DDBJ whole genome shotgun (WGS) entry which is preliminary data.</text>
</comment>
<name>A0A645GUY7_9ZZZZ</name>
<dbReference type="AlphaFoldDB" id="A0A645GUY7"/>
<evidence type="ECO:0000313" key="1">
    <source>
        <dbReference type="EMBL" id="MPN30066.1"/>
    </source>
</evidence>
<organism evidence="1">
    <name type="scientific">bioreactor metagenome</name>
    <dbReference type="NCBI Taxonomy" id="1076179"/>
    <lineage>
        <taxon>unclassified sequences</taxon>
        <taxon>metagenomes</taxon>
        <taxon>ecological metagenomes</taxon>
    </lineage>
</organism>